<dbReference type="Proteomes" id="UP000526734">
    <property type="component" value="Unassembled WGS sequence"/>
</dbReference>
<gene>
    <name evidence="1" type="ORF">H4281_21000</name>
</gene>
<evidence type="ECO:0000313" key="1">
    <source>
        <dbReference type="EMBL" id="MBB1155633.1"/>
    </source>
</evidence>
<organism evidence="1 2">
    <name type="scientific">Amycolatopsis dendrobii</name>
    <dbReference type="NCBI Taxonomy" id="2760662"/>
    <lineage>
        <taxon>Bacteria</taxon>
        <taxon>Bacillati</taxon>
        <taxon>Actinomycetota</taxon>
        <taxon>Actinomycetes</taxon>
        <taxon>Pseudonocardiales</taxon>
        <taxon>Pseudonocardiaceae</taxon>
        <taxon>Amycolatopsis</taxon>
    </lineage>
</organism>
<protein>
    <submittedName>
        <fullName evidence="1">Uncharacterized protein</fullName>
    </submittedName>
</protein>
<dbReference type="AlphaFoldDB" id="A0A7W3VYM6"/>
<accession>A0A7W3VYM6</accession>
<proteinExistence type="predicted"/>
<evidence type="ECO:0000313" key="2">
    <source>
        <dbReference type="Proteomes" id="UP000526734"/>
    </source>
</evidence>
<sequence length="151" mass="16712">MNGVERVRTVLWVEPVFVDIRECTELPRVRYADDLSGVIMLTVSQVPVIDEDLVTDIESLWGSVGNLVDGYRKNGRAESSFPDQPVDIALEPVPRGLLRITVSGKDWKRTSVAGEKELLSALVAGGVEFYEKMTELTARGFGAEMRKLTGE</sequence>
<dbReference type="RefSeq" id="WP_182892659.1">
    <property type="nucleotide sequence ID" value="NZ_JACGZW010000007.1"/>
</dbReference>
<keyword evidence="2" id="KW-1185">Reference proteome</keyword>
<comment type="caution">
    <text evidence="1">The sequence shown here is derived from an EMBL/GenBank/DDBJ whole genome shotgun (WGS) entry which is preliminary data.</text>
</comment>
<dbReference type="EMBL" id="JACGZW010000007">
    <property type="protein sequence ID" value="MBB1155633.1"/>
    <property type="molecule type" value="Genomic_DNA"/>
</dbReference>
<name>A0A7W3VYM6_9PSEU</name>
<reference evidence="1 2" key="1">
    <citation type="submission" date="2020-08" db="EMBL/GenBank/DDBJ databases">
        <title>Amycolatopsis sp. nov. DR6-1 isolated from Dendrobium heterocarpum.</title>
        <authorList>
            <person name="Tedsree N."/>
            <person name="Kuncharoen N."/>
            <person name="Likhitwitayawuid K."/>
            <person name="Tanasupawat S."/>
        </authorList>
    </citation>
    <scope>NUCLEOTIDE SEQUENCE [LARGE SCALE GENOMIC DNA]</scope>
    <source>
        <strain evidence="1 2">DR6-1</strain>
    </source>
</reference>